<dbReference type="RefSeq" id="WP_130254196.1">
    <property type="nucleotide sequence ID" value="NZ_PPSX01000011.1"/>
</dbReference>
<keyword evidence="6" id="KW-0482">Metalloprotease</keyword>
<dbReference type="PANTHER" id="PTHR11705">
    <property type="entry name" value="PROTEASE FAMILY M14 CARBOXYPEPTIDASE A,B"/>
    <property type="match status" value="1"/>
</dbReference>
<dbReference type="Proteomes" id="UP000291338">
    <property type="component" value="Unassembled WGS sequence"/>
</dbReference>
<dbReference type="AlphaFoldDB" id="A0A4Q7ISQ2"/>
<keyword evidence="5" id="KW-0862">Zinc</keyword>
<sequence length="851" mass="94906">MRTLLALTLFCCTYLLSSSAIAKPVSYYFQQNVQFDPAIPKPEEALGYQVGQWHVRHDQLVQYMRVLAEKSPRVSIETIGFSHEKRPLLLLKFSKSENIAQLDQLREQHRAQVFAKQPAKNLPAFIWMGYSVHGNESSGSNAALLVAYYLAAAQGEEVEQLLNNSVVLLDPALNPDGLARFAQWVNSNRGQTLSADPQHREHVEQWPSGRTNHYMFDLNRDWLLLQHPESRARIAAFHKWQPHVLTDFHEMGPNSTYFFQPGIPTRTHPLTPKQNTQLTTALADFHAQALDAQNQLYFTQESFDDFYYGKGSTYPDINGSVGILFEQASSRGHVQETINGQLTFAQSIKNQVTTSLSTFAGAMANKQQLIDYKNNFYHQADTLADKEKFMGYVVAKGQDPQRFNEFMSVLSQHQIKAYALNKVIKASDQSFAQGDVYIPLKQAQFRLIKAIFSEQTSFQDNTFYDVSGWTLPHAYNLKFGQVSSRWGLDVSKQAWQSEDAGFSAVKESYAYAFDWQPSAAPKLLNALLQKGIDARVALKGFKAKTALGNREFKAGSIVVASGVQRQSNIVAIMQRAQADYGVQIHAIQSGLTSEGVDLGSRQLRPIKAPKVLLVGGAGSSQYEVGEVWYHLDTQLGIAPTIIEQDRLHRADLSKYTHIILAHGSYRRMAEKAKTKIAAWVSKGGVIWGHKGGAKWLVDNQLLSAQLISPKHVAEQFDTAGLGYGDREVLSGKQRIAGAIFASKLDLTHPLSFGYERELLPLFKNSTQLFEIPDKPFLTVSQYQSKPLLAGYAATENVTQIANTAALIGHSYGQGSVVGMIDNPVFRGFWKGSSRLLTNTLFFGHTLAVQGR</sequence>
<keyword evidence="8" id="KW-0732">Signal</keyword>
<dbReference type="Pfam" id="PF00246">
    <property type="entry name" value="Peptidase_M14"/>
    <property type="match status" value="1"/>
</dbReference>
<evidence type="ECO:0000256" key="2">
    <source>
        <dbReference type="ARBA" id="ARBA00005988"/>
    </source>
</evidence>
<dbReference type="GO" id="GO:0005615">
    <property type="term" value="C:extracellular space"/>
    <property type="evidence" value="ECO:0007669"/>
    <property type="project" value="TreeGrafter"/>
</dbReference>
<evidence type="ECO:0000313" key="11">
    <source>
        <dbReference type="Proteomes" id="UP000291338"/>
    </source>
</evidence>
<evidence type="ECO:0000256" key="3">
    <source>
        <dbReference type="ARBA" id="ARBA00022670"/>
    </source>
</evidence>
<feature type="chain" id="PRO_5020224469" evidence="8">
    <location>
        <begin position="23"/>
        <end position="851"/>
    </location>
</feature>
<dbReference type="SUPFAM" id="SSF52317">
    <property type="entry name" value="Class I glutamine amidotransferase-like"/>
    <property type="match status" value="1"/>
</dbReference>
<dbReference type="GO" id="GO:0008270">
    <property type="term" value="F:zinc ion binding"/>
    <property type="evidence" value="ECO:0007669"/>
    <property type="project" value="InterPro"/>
</dbReference>
<evidence type="ECO:0000256" key="1">
    <source>
        <dbReference type="ARBA" id="ARBA00001947"/>
    </source>
</evidence>
<feature type="signal peptide" evidence="8">
    <location>
        <begin position="1"/>
        <end position="22"/>
    </location>
</feature>
<feature type="domain" description="Peptidase M14" evidence="9">
    <location>
        <begin position="53"/>
        <end position="348"/>
    </location>
</feature>
<comment type="caution">
    <text evidence="7">Lacks conserved residue(s) required for the propagation of feature annotation.</text>
</comment>
<dbReference type="GO" id="GO:0006508">
    <property type="term" value="P:proteolysis"/>
    <property type="evidence" value="ECO:0007669"/>
    <property type="project" value="UniProtKB-KW"/>
</dbReference>
<evidence type="ECO:0000256" key="6">
    <source>
        <dbReference type="ARBA" id="ARBA00023049"/>
    </source>
</evidence>
<comment type="caution">
    <text evidence="10">The sequence shown here is derived from an EMBL/GenBank/DDBJ whole genome shotgun (WGS) entry which is preliminary data.</text>
</comment>
<dbReference type="CDD" id="cd06238">
    <property type="entry name" value="M14-like"/>
    <property type="match status" value="1"/>
</dbReference>
<keyword evidence="3" id="KW-0645">Protease</keyword>
<dbReference type="Gene3D" id="3.40.630.10">
    <property type="entry name" value="Zn peptidases"/>
    <property type="match status" value="1"/>
</dbReference>
<comment type="similarity">
    <text evidence="2 7">Belongs to the peptidase M14 family.</text>
</comment>
<gene>
    <name evidence="10" type="ORF">C1E23_03305</name>
</gene>
<dbReference type="PANTHER" id="PTHR11705:SF143">
    <property type="entry name" value="SLL0236 PROTEIN"/>
    <property type="match status" value="1"/>
</dbReference>
<comment type="cofactor">
    <cofactor evidence="1">
        <name>Zn(2+)</name>
        <dbReference type="ChEBI" id="CHEBI:29105"/>
    </cofactor>
</comment>
<reference evidence="10 11" key="1">
    <citation type="submission" date="2018-01" db="EMBL/GenBank/DDBJ databases">
        <title>Co-occurrence of chitin degradation, pigmentation and bioactivity in marine Pseudoalteromonas.</title>
        <authorList>
            <person name="Paulsen S."/>
            <person name="Gram L."/>
            <person name="Machado H."/>
        </authorList>
    </citation>
    <scope>NUCLEOTIDE SEQUENCE [LARGE SCALE GENOMIC DNA]</scope>
    <source>
        <strain evidence="10 11">S3898</strain>
    </source>
</reference>
<organism evidence="10 11">
    <name type="scientific">Pseudoalteromonas phenolica</name>
    <dbReference type="NCBI Taxonomy" id="161398"/>
    <lineage>
        <taxon>Bacteria</taxon>
        <taxon>Pseudomonadati</taxon>
        <taxon>Pseudomonadota</taxon>
        <taxon>Gammaproteobacteria</taxon>
        <taxon>Alteromonadales</taxon>
        <taxon>Pseudoalteromonadaceae</taxon>
        <taxon>Pseudoalteromonas</taxon>
    </lineage>
</organism>
<evidence type="ECO:0000256" key="4">
    <source>
        <dbReference type="ARBA" id="ARBA00022801"/>
    </source>
</evidence>
<dbReference type="SMART" id="SM00631">
    <property type="entry name" value="Zn_pept"/>
    <property type="match status" value="1"/>
</dbReference>
<dbReference type="InterPro" id="IPR029062">
    <property type="entry name" value="Class_I_gatase-like"/>
</dbReference>
<proteinExistence type="inferred from homology"/>
<protein>
    <submittedName>
        <fullName evidence="10">Peptidase M14</fullName>
    </submittedName>
</protein>
<evidence type="ECO:0000256" key="7">
    <source>
        <dbReference type="PROSITE-ProRule" id="PRU01379"/>
    </source>
</evidence>
<evidence type="ECO:0000256" key="8">
    <source>
        <dbReference type="SAM" id="SignalP"/>
    </source>
</evidence>
<evidence type="ECO:0000313" key="10">
    <source>
        <dbReference type="EMBL" id="RZQ54669.1"/>
    </source>
</evidence>
<dbReference type="SUPFAM" id="SSF53187">
    <property type="entry name" value="Zn-dependent exopeptidases"/>
    <property type="match status" value="1"/>
</dbReference>
<dbReference type="GO" id="GO:0004181">
    <property type="term" value="F:metallocarboxypeptidase activity"/>
    <property type="evidence" value="ECO:0007669"/>
    <property type="project" value="InterPro"/>
</dbReference>
<evidence type="ECO:0000259" key="9">
    <source>
        <dbReference type="PROSITE" id="PS52035"/>
    </source>
</evidence>
<dbReference type="PROSITE" id="PS52035">
    <property type="entry name" value="PEPTIDASE_M14"/>
    <property type="match status" value="1"/>
</dbReference>
<dbReference type="InterPro" id="IPR000834">
    <property type="entry name" value="Peptidase_M14"/>
</dbReference>
<name>A0A4Q7ISQ2_9GAMM</name>
<keyword evidence="4" id="KW-0378">Hydrolase</keyword>
<dbReference type="EMBL" id="PPSX01000011">
    <property type="protein sequence ID" value="RZQ54669.1"/>
    <property type="molecule type" value="Genomic_DNA"/>
</dbReference>
<evidence type="ECO:0000256" key="5">
    <source>
        <dbReference type="ARBA" id="ARBA00022833"/>
    </source>
</evidence>
<accession>A0A4Q7ISQ2</accession>